<dbReference type="EMBL" id="ABWP01000020">
    <property type="protein sequence ID" value="EEA85798.1"/>
    <property type="molecule type" value="Genomic_DNA"/>
</dbReference>
<evidence type="ECO:0000256" key="1">
    <source>
        <dbReference type="SAM" id="MobiDB-lite"/>
    </source>
</evidence>
<protein>
    <submittedName>
        <fullName evidence="2">Uncharacterized protein</fullName>
    </submittedName>
</protein>
<organism evidence="2 3">
    <name type="scientific">Peptacetobacter hiranonis (strain DSM 13275 / JCM 10541 / KCTC 15199 / TO-931)</name>
    <name type="common">Clostridium hiranonis</name>
    <dbReference type="NCBI Taxonomy" id="500633"/>
    <lineage>
        <taxon>Bacteria</taxon>
        <taxon>Bacillati</taxon>
        <taxon>Bacillota</taxon>
        <taxon>Clostridia</taxon>
        <taxon>Peptostreptococcales</taxon>
        <taxon>Peptostreptococcaceae</taxon>
        <taxon>Peptacetobacter</taxon>
    </lineage>
</organism>
<dbReference type="HOGENOM" id="CLU_2492348_0_0_9"/>
<feature type="region of interest" description="Disordered" evidence="1">
    <location>
        <begin position="1"/>
        <end position="41"/>
    </location>
</feature>
<dbReference type="STRING" id="500633.CLOHIR_00547"/>
<dbReference type="InterPro" id="IPR013783">
    <property type="entry name" value="Ig-like_fold"/>
</dbReference>
<comment type="caution">
    <text evidence="2">The sequence shown here is derived from an EMBL/GenBank/DDBJ whole genome shotgun (WGS) entry which is preliminary data.</text>
</comment>
<dbReference type="Gene3D" id="2.60.40.10">
    <property type="entry name" value="Immunoglobulins"/>
    <property type="match status" value="1"/>
</dbReference>
<proteinExistence type="predicted"/>
<reference evidence="2 3" key="2">
    <citation type="submission" date="2008-10" db="EMBL/GenBank/DDBJ databases">
        <title>Draft genome sequence of Clostridium hiranonis (DSM 13275).</title>
        <authorList>
            <person name="Sudarsanam P."/>
            <person name="Ley R."/>
            <person name="Guruge J."/>
            <person name="Turnbaugh P.J."/>
            <person name="Mahowald M."/>
            <person name="Liep D."/>
            <person name="Gordon J."/>
        </authorList>
    </citation>
    <scope>NUCLEOTIDE SEQUENCE [LARGE SCALE GENOMIC DNA]</scope>
    <source>
        <strain evidence="2 3">DSM 13275</strain>
    </source>
</reference>
<evidence type="ECO:0000313" key="2">
    <source>
        <dbReference type="EMBL" id="EEA85798.1"/>
    </source>
</evidence>
<gene>
    <name evidence="2" type="ORF">CLOHIR_00547</name>
</gene>
<keyword evidence="3" id="KW-1185">Reference proteome</keyword>
<name>B6FXE8_PEPHT</name>
<feature type="compositionally biased region" description="Basic and acidic residues" evidence="1">
    <location>
        <begin position="11"/>
        <end position="20"/>
    </location>
</feature>
<evidence type="ECO:0000313" key="3">
    <source>
        <dbReference type="Proteomes" id="UP000003178"/>
    </source>
</evidence>
<feature type="compositionally biased region" description="Polar residues" evidence="1">
    <location>
        <begin position="28"/>
        <end position="41"/>
    </location>
</feature>
<dbReference type="AlphaFoldDB" id="B6FXE8"/>
<accession>B6FXE8</accession>
<reference evidence="2 3" key="1">
    <citation type="submission" date="2008-09" db="EMBL/GenBank/DDBJ databases">
        <authorList>
            <person name="Fulton L."/>
            <person name="Clifton S."/>
            <person name="Fulton B."/>
            <person name="Xu J."/>
            <person name="Minx P."/>
            <person name="Pepin K.H."/>
            <person name="Johnson M."/>
            <person name="Thiruvilangam P."/>
            <person name="Bhonagiri V."/>
            <person name="Nash W.E."/>
            <person name="Mardis E.R."/>
            <person name="Wilson R.K."/>
        </authorList>
    </citation>
    <scope>NUCLEOTIDE SEQUENCE [LARGE SCALE GENOMIC DNA]</scope>
    <source>
        <strain evidence="2 3">DSM 13275</strain>
    </source>
</reference>
<sequence length="86" mass="9496">MNFNVSFDTPVKPDDNKPNPDEQQNPDEQNPSGKNTAPVLTSRNKIYVIDNGAKIDFNRYGVKALDTEDGGITNKVVFTNLPDTTV</sequence>
<dbReference type="Proteomes" id="UP000003178">
    <property type="component" value="Unassembled WGS sequence"/>
</dbReference>
<dbReference type="RefSeq" id="WP_006439476.1">
    <property type="nucleotide sequence ID" value="NZ_DS995355.1"/>
</dbReference>